<organism evidence="2 3">
    <name type="scientific">Lentiprolixibacter aurantiacus</name>
    <dbReference type="NCBI Taxonomy" id="2993939"/>
    <lineage>
        <taxon>Bacteria</taxon>
        <taxon>Pseudomonadati</taxon>
        <taxon>Bacteroidota</taxon>
        <taxon>Flavobacteriia</taxon>
        <taxon>Flavobacteriales</taxon>
        <taxon>Flavobacteriaceae</taxon>
        <taxon>Lentiprolixibacter</taxon>
    </lineage>
</organism>
<dbReference type="EMBL" id="JAPFQP010000001">
    <property type="protein sequence ID" value="MCX2719078.1"/>
    <property type="molecule type" value="Genomic_DNA"/>
</dbReference>
<reference evidence="2" key="1">
    <citation type="submission" date="2022-11" db="EMBL/GenBank/DDBJ databases">
        <title>The characterization of three novel Bacteroidetes species and genomic analysis of their roles in tidal elemental geochemical cycles.</title>
        <authorList>
            <person name="Ma K.-J."/>
        </authorList>
    </citation>
    <scope>NUCLEOTIDE SEQUENCE</scope>
    <source>
        <strain evidence="2">M415</strain>
    </source>
</reference>
<dbReference type="RefSeq" id="WP_266011520.1">
    <property type="nucleotide sequence ID" value="NZ_JAPFQP010000001.1"/>
</dbReference>
<gene>
    <name evidence="2" type="ORF">OO016_05645</name>
</gene>
<accession>A0AAE3MKV7</accession>
<evidence type="ECO:0000256" key="1">
    <source>
        <dbReference type="SAM" id="Phobius"/>
    </source>
</evidence>
<keyword evidence="1" id="KW-1133">Transmembrane helix</keyword>
<proteinExistence type="predicted"/>
<comment type="caution">
    <text evidence="2">The sequence shown here is derived from an EMBL/GenBank/DDBJ whole genome shotgun (WGS) entry which is preliminary data.</text>
</comment>
<keyword evidence="1" id="KW-0472">Membrane</keyword>
<feature type="transmembrane region" description="Helical" evidence="1">
    <location>
        <begin position="29"/>
        <end position="50"/>
    </location>
</feature>
<sequence length="56" mass="6611">MKAILLLKNIYEEAFRNLGNFLVKNFFKAFAWFSFGMFAVVVYAFVFRLITGFPFD</sequence>
<dbReference type="AlphaFoldDB" id="A0AAE3MKV7"/>
<dbReference type="Pfam" id="PF20532">
    <property type="entry name" value="DUF6747"/>
    <property type="match status" value="1"/>
</dbReference>
<protein>
    <submittedName>
        <fullName evidence="2">Uncharacterized protein</fullName>
    </submittedName>
</protein>
<name>A0AAE3MKV7_9FLAO</name>
<evidence type="ECO:0000313" key="2">
    <source>
        <dbReference type="EMBL" id="MCX2719078.1"/>
    </source>
</evidence>
<dbReference type="Proteomes" id="UP001207116">
    <property type="component" value="Unassembled WGS sequence"/>
</dbReference>
<keyword evidence="3" id="KW-1185">Reference proteome</keyword>
<keyword evidence="1" id="KW-0812">Transmembrane</keyword>
<dbReference type="InterPro" id="IPR046635">
    <property type="entry name" value="DUF6747"/>
</dbReference>
<evidence type="ECO:0000313" key="3">
    <source>
        <dbReference type="Proteomes" id="UP001207116"/>
    </source>
</evidence>